<protein>
    <submittedName>
        <fullName evidence="1">Uncharacterized protein</fullName>
    </submittedName>
</protein>
<dbReference type="AlphaFoldDB" id="A0A6S6U5V9"/>
<sequence>MRVQLNKKGVFVQYLSVGHRNGRVDGVSLTGNKLSVNSEKAVDSIKKSGRVSADFDEVLVPDEVTIALLENKAKEAVETDKVAYSPSKIGKFEAAFAESEREREVKELEIRKENFRKTYKPK</sequence>
<proteinExistence type="predicted"/>
<name>A0A6S6U5V9_9GAMM</name>
<reference evidence="1" key="1">
    <citation type="submission" date="2020-01" db="EMBL/GenBank/DDBJ databases">
        <authorList>
            <person name="Meier V. D."/>
            <person name="Meier V D."/>
        </authorList>
    </citation>
    <scope>NUCLEOTIDE SEQUENCE</scope>
    <source>
        <strain evidence="1">HLG_WM_MAG_09</strain>
    </source>
</reference>
<accession>A0A6S6U5V9</accession>
<evidence type="ECO:0000313" key="1">
    <source>
        <dbReference type="EMBL" id="CAA6829825.1"/>
    </source>
</evidence>
<organism evidence="1">
    <name type="scientific">uncultured Thiotrichaceae bacterium</name>
    <dbReference type="NCBI Taxonomy" id="298394"/>
    <lineage>
        <taxon>Bacteria</taxon>
        <taxon>Pseudomonadati</taxon>
        <taxon>Pseudomonadota</taxon>
        <taxon>Gammaproteobacteria</taxon>
        <taxon>Thiotrichales</taxon>
        <taxon>Thiotrichaceae</taxon>
        <taxon>environmental samples</taxon>
    </lineage>
</organism>
<dbReference type="EMBL" id="CACVAT010000549">
    <property type="protein sequence ID" value="CAA6829825.1"/>
    <property type="molecule type" value="Genomic_DNA"/>
</dbReference>
<gene>
    <name evidence="1" type="ORF">HELGO_WM57485</name>
</gene>